<comment type="caution">
    <text evidence="11">The sequence shown here is derived from an EMBL/GenBank/DDBJ whole genome shotgun (WGS) entry which is preliminary data.</text>
</comment>
<keyword evidence="3" id="KW-1003">Cell membrane</keyword>
<comment type="subcellular location">
    <subcellularLocation>
        <location evidence="1 9">Cell inner membrane</location>
        <topology evidence="1 9">Multi-pass membrane protein</topology>
    </subcellularLocation>
</comment>
<dbReference type="InterPro" id="IPR007387">
    <property type="entry name" value="TRAP_DctQ"/>
</dbReference>
<comment type="similarity">
    <text evidence="8 9">Belongs to the TRAP transporter small permease family.</text>
</comment>
<protein>
    <recommendedName>
        <fullName evidence="9">TRAP transporter small permease protein</fullName>
    </recommendedName>
</protein>
<gene>
    <name evidence="11" type="ORF">GCM10017083_26830</name>
</gene>
<evidence type="ECO:0000256" key="6">
    <source>
        <dbReference type="ARBA" id="ARBA00022989"/>
    </source>
</evidence>
<dbReference type="GO" id="GO:0005886">
    <property type="term" value="C:plasma membrane"/>
    <property type="evidence" value="ECO:0007669"/>
    <property type="project" value="UniProtKB-SubCell"/>
</dbReference>
<dbReference type="EMBL" id="BMZS01000005">
    <property type="protein sequence ID" value="GHD51892.1"/>
    <property type="molecule type" value="Genomic_DNA"/>
</dbReference>
<dbReference type="InterPro" id="IPR055348">
    <property type="entry name" value="DctQ"/>
</dbReference>
<comment type="subunit">
    <text evidence="9">The complex comprises the extracytoplasmic solute receptor protein and the two transmembrane proteins.</text>
</comment>
<dbReference type="AlphaFoldDB" id="A0A918XTB8"/>
<keyword evidence="5 9" id="KW-0812">Transmembrane</keyword>
<dbReference type="PANTHER" id="PTHR35011:SF5">
    <property type="entry name" value="SIALIC ACID TRAP TRANSPORTER SMALL PERMEASE PROTEIN SIAQ"/>
    <property type="match status" value="1"/>
</dbReference>
<evidence type="ECO:0000256" key="9">
    <source>
        <dbReference type="RuleBase" id="RU369079"/>
    </source>
</evidence>
<evidence type="ECO:0000256" key="1">
    <source>
        <dbReference type="ARBA" id="ARBA00004429"/>
    </source>
</evidence>
<feature type="transmembrane region" description="Helical" evidence="9">
    <location>
        <begin position="39"/>
        <end position="60"/>
    </location>
</feature>
<feature type="domain" description="Tripartite ATP-independent periplasmic transporters DctQ component" evidence="10">
    <location>
        <begin position="20"/>
        <end position="148"/>
    </location>
</feature>
<name>A0A918XTB8_9PROT</name>
<evidence type="ECO:0000256" key="3">
    <source>
        <dbReference type="ARBA" id="ARBA00022475"/>
    </source>
</evidence>
<feature type="transmembrane region" description="Helical" evidence="9">
    <location>
        <begin position="12"/>
        <end position="33"/>
    </location>
</feature>
<proteinExistence type="inferred from homology"/>
<sequence>MSGMLLRVEAWLAGGLLAVIVFLVFIAGIMRWFGQPLVWSVDLAQLLFVWVSFLGADMALRKRAHIGIDYLVRRLPGRPRVILDALLAAVCIAFLGVMAVLGYRLTMLNMERLFGDSGIPYAFVTIAVPAGCVLLALTLLGQAWESLSRLRTEARPIFTGGSSGEIEELVP</sequence>
<evidence type="ECO:0000256" key="2">
    <source>
        <dbReference type="ARBA" id="ARBA00022448"/>
    </source>
</evidence>
<evidence type="ECO:0000259" key="10">
    <source>
        <dbReference type="Pfam" id="PF04290"/>
    </source>
</evidence>
<keyword evidence="7 9" id="KW-0472">Membrane</keyword>
<dbReference type="Pfam" id="PF04290">
    <property type="entry name" value="DctQ"/>
    <property type="match status" value="1"/>
</dbReference>
<organism evidence="11 12">
    <name type="scientific">Thalassobaculum fulvum</name>
    <dbReference type="NCBI Taxonomy" id="1633335"/>
    <lineage>
        <taxon>Bacteria</taxon>
        <taxon>Pseudomonadati</taxon>
        <taxon>Pseudomonadota</taxon>
        <taxon>Alphaproteobacteria</taxon>
        <taxon>Rhodospirillales</taxon>
        <taxon>Thalassobaculaceae</taxon>
        <taxon>Thalassobaculum</taxon>
    </lineage>
</organism>
<evidence type="ECO:0000313" key="11">
    <source>
        <dbReference type="EMBL" id="GHD51892.1"/>
    </source>
</evidence>
<evidence type="ECO:0000313" key="12">
    <source>
        <dbReference type="Proteomes" id="UP000630353"/>
    </source>
</evidence>
<evidence type="ECO:0000256" key="4">
    <source>
        <dbReference type="ARBA" id="ARBA00022519"/>
    </source>
</evidence>
<keyword evidence="4 9" id="KW-0997">Cell inner membrane</keyword>
<evidence type="ECO:0000256" key="5">
    <source>
        <dbReference type="ARBA" id="ARBA00022692"/>
    </source>
</evidence>
<keyword evidence="2 9" id="KW-0813">Transport</keyword>
<dbReference type="RefSeq" id="WP_189990344.1">
    <property type="nucleotide sequence ID" value="NZ_BMZS01000005.1"/>
</dbReference>
<accession>A0A918XTB8</accession>
<reference evidence="11" key="1">
    <citation type="journal article" date="2014" name="Int. J. Syst. Evol. Microbiol.">
        <title>Complete genome sequence of Corynebacterium casei LMG S-19264T (=DSM 44701T), isolated from a smear-ripened cheese.</title>
        <authorList>
            <consortium name="US DOE Joint Genome Institute (JGI-PGF)"/>
            <person name="Walter F."/>
            <person name="Albersmeier A."/>
            <person name="Kalinowski J."/>
            <person name="Ruckert C."/>
        </authorList>
    </citation>
    <scope>NUCLEOTIDE SEQUENCE</scope>
    <source>
        <strain evidence="11">KCTC 42651</strain>
    </source>
</reference>
<reference evidence="11" key="2">
    <citation type="submission" date="2020-09" db="EMBL/GenBank/DDBJ databases">
        <authorList>
            <person name="Sun Q."/>
            <person name="Kim S."/>
        </authorList>
    </citation>
    <scope>NUCLEOTIDE SEQUENCE</scope>
    <source>
        <strain evidence="11">KCTC 42651</strain>
    </source>
</reference>
<dbReference type="PANTHER" id="PTHR35011">
    <property type="entry name" value="2,3-DIKETO-L-GULONATE TRAP TRANSPORTER SMALL PERMEASE PROTEIN YIAM"/>
    <property type="match status" value="1"/>
</dbReference>
<evidence type="ECO:0000256" key="8">
    <source>
        <dbReference type="ARBA" id="ARBA00038436"/>
    </source>
</evidence>
<dbReference type="Proteomes" id="UP000630353">
    <property type="component" value="Unassembled WGS sequence"/>
</dbReference>
<dbReference type="GO" id="GO:0022857">
    <property type="term" value="F:transmembrane transporter activity"/>
    <property type="evidence" value="ECO:0007669"/>
    <property type="project" value="UniProtKB-UniRule"/>
</dbReference>
<feature type="transmembrane region" description="Helical" evidence="9">
    <location>
        <begin position="121"/>
        <end position="141"/>
    </location>
</feature>
<comment type="function">
    <text evidence="9">Part of the tripartite ATP-independent periplasmic (TRAP) transport system.</text>
</comment>
<keyword evidence="12" id="KW-1185">Reference proteome</keyword>
<dbReference type="GO" id="GO:0015740">
    <property type="term" value="P:C4-dicarboxylate transport"/>
    <property type="evidence" value="ECO:0007669"/>
    <property type="project" value="TreeGrafter"/>
</dbReference>
<feature type="transmembrane region" description="Helical" evidence="9">
    <location>
        <begin position="81"/>
        <end position="101"/>
    </location>
</feature>
<evidence type="ECO:0000256" key="7">
    <source>
        <dbReference type="ARBA" id="ARBA00023136"/>
    </source>
</evidence>
<keyword evidence="6 9" id="KW-1133">Transmembrane helix</keyword>